<comment type="caution">
    <text evidence="2">The sequence shown here is derived from an EMBL/GenBank/DDBJ whole genome shotgun (WGS) entry which is preliminary data.</text>
</comment>
<dbReference type="EMBL" id="BTFQ01000061">
    <property type="protein sequence ID" value="GMM14369.1"/>
    <property type="molecule type" value="Genomic_DNA"/>
</dbReference>
<protein>
    <recommendedName>
        <fullName evidence="6">Transposase</fullName>
    </recommendedName>
</protein>
<dbReference type="RefSeq" id="WP_338187040.1">
    <property type="nucleotide sequence ID" value="NZ_BTFQ01000061.1"/>
</dbReference>
<gene>
    <name evidence="3" type="ORF">LABF125_02270</name>
    <name evidence="2" type="ORF">LABF186_14860</name>
</gene>
<dbReference type="AlphaFoldDB" id="A0ABD0C513"/>
<dbReference type="Proteomes" id="UP001332503">
    <property type="component" value="Unassembled WGS sequence"/>
</dbReference>
<name>A0ABD0C513_LACAM</name>
<proteinExistence type="predicted"/>
<sequence length="68" mass="7935">MDNPDKFRKIAQAKETPPEVVKIITDMLDLVDMMPKRSKSKNVPTENKERNSATYEIRTKLKDFRPSI</sequence>
<organism evidence="2 5">
    <name type="scientific">Lactobacillus amylovorus subsp. animalium</name>
    <dbReference type="NCBI Taxonomy" id="3378536"/>
    <lineage>
        <taxon>Bacteria</taxon>
        <taxon>Bacillati</taxon>
        <taxon>Bacillota</taxon>
        <taxon>Bacilli</taxon>
        <taxon>Lactobacillales</taxon>
        <taxon>Lactobacillaceae</taxon>
        <taxon>Lactobacillus</taxon>
    </lineage>
</organism>
<evidence type="ECO:0000313" key="3">
    <source>
        <dbReference type="EMBL" id="GMM15094.1"/>
    </source>
</evidence>
<reference evidence="4 5" key="2">
    <citation type="journal article" date="2024" name="Int. J. Syst. Evol. Microbiol.">
        <title>Proposal of Lactobacillus amylovorus subsp. animalis subsp. nov. and an emended description of Lactobacillus amylovorus.</title>
        <authorList>
            <person name="Yamane K."/>
            <person name="Tanizawa Y."/>
            <person name="Kobayashi H."/>
            <person name="Kamizono T."/>
            <person name="Kojima Y."/>
            <person name="Takagi H."/>
            <person name="Tohno M."/>
        </authorList>
    </citation>
    <scope>NUCLEOTIDE SEQUENCE [LARGE SCALE GENOMIC DNA]</scope>
    <source>
        <strain evidence="3 4">BF125</strain>
        <strain evidence="2 5">BF186</strain>
    </source>
</reference>
<evidence type="ECO:0008006" key="6">
    <source>
        <dbReference type="Google" id="ProtNLM"/>
    </source>
</evidence>
<evidence type="ECO:0000313" key="4">
    <source>
        <dbReference type="Proteomes" id="UP001332503"/>
    </source>
</evidence>
<dbReference type="Proteomes" id="UP001346800">
    <property type="component" value="Unassembled WGS sequence"/>
</dbReference>
<dbReference type="EMBL" id="BTFR01000004">
    <property type="protein sequence ID" value="GMM15094.1"/>
    <property type="molecule type" value="Genomic_DNA"/>
</dbReference>
<accession>A0ABD0C513</accession>
<evidence type="ECO:0000313" key="5">
    <source>
        <dbReference type="Proteomes" id="UP001346800"/>
    </source>
</evidence>
<evidence type="ECO:0000313" key="2">
    <source>
        <dbReference type="EMBL" id="GMM14369.1"/>
    </source>
</evidence>
<reference evidence="2" key="1">
    <citation type="submission" date="2023-06" db="EMBL/GenBank/DDBJ databases">
        <authorList>
            <person name="Tohno M."/>
            <person name="Tanizawa Y."/>
        </authorList>
    </citation>
    <scope>NUCLEOTIDE SEQUENCE</scope>
    <source>
        <strain evidence="3">BF125</strain>
        <strain evidence="2">BF186</strain>
    </source>
</reference>
<evidence type="ECO:0000256" key="1">
    <source>
        <dbReference type="SAM" id="MobiDB-lite"/>
    </source>
</evidence>
<keyword evidence="4" id="KW-1185">Reference proteome</keyword>
<feature type="region of interest" description="Disordered" evidence="1">
    <location>
        <begin position="35"/>
        <end position="54"/>
    </location>
</feature>